<feature type="compositionally biased region" description="Basic residues" evidence="7">
    <location>
        <begin position="783"/>
        <end position="792"/>
    </location>
</feature>
<feature type="domain" description="EF-hand" evidence="8">
    <location>
        <begin position="234"/>
        <end position="269"/>
    </location>
</feature>
<feature type="domain" description="EF-hand" evidence="8">
    <location>
        <begin position="324"/>
        <end position="359"/>
    </location>
</feature>
<evidence type="ECO:0000313" key="10">
    <source>
        <dbReference type="Proteomes" id="UP001363151"/>
    </source>
</evidence>
<dbReference type="SUPFAM" id="SSF47473">
    <property type="entry name" value="EF-hand"/>
    <property type="match status" value="3"/>
</dbReference>
<keyword evidence="3" id="KW-0479">Metal-binding</keyword>
<evidence type="ECO:0000256" key="2">
    <source>
        <dbReference type="ARBA" id="ARBA00022707"/>
    </source>
</evidence>
<dbReference type="PRINTS" id="PR00450">
    <property type="entry name" value="RECOVERIN"/>
</dbReference>
<dbReference type="PANTHER" id="PTHR23055">
    <property type="entry name" value="CALCIUM BINDING PROTEINS"/>
    <property type="match status" value="1"/>
</dbReference>
<feature type="domain" description="EF-hand" evidence="8">
    <location>
        <begin position="427"/>
        <end position="462"/>
    </location>
</feature>
<feature type="compositionally biased region" description="Basic and acidic residues" evidence="7">
    <location>
        <begin position="599"/>
        <end position="619"/>
    </location>
</feature>
<organism evidence="9 10">
    <name type="scientific">Aureococcus anophagefferens</name>
    <name type="common">Harmful bloom alga</name>
    <dbReference type="NCBI Taxonomy" id="44056"/>
    <lineage>
        <taxon>Eukaryota</taxon>
        <taxon>Sar</taxon>
        <taxon>Stramenopiles</taxon>
        <taxon>Ochrophyta</taxon>
        <taxon>Pelagophyceae</taxon>
        <taxon>Pelagomonadales</taxon>
        <taxon>Pelagomonadaceae</taxon>
        <taxon>Aureococcus</taxon>
    </lineage>
</organism>
<dbReference type="PROSITE" id="PS00018">
    <property type="entry name" value="EF_HAND_1"/>
    <property type="match status" value="6"/>
</dbReference>
<dbReference type="CDD" id="cd00051">
    <property type="entry name" value="EFh"/>
    <property type="match status" value="3"/>
</dbReference>
<keyword evidence="6" id="KW-0449">Lipoprotein</keyword>
<dbReference type="InterPro" id="IPR011992">
    <property type="entry name" value="EF-hand-dom_pair"/>
</dbReference>
<dbReference type="Proteomes" id="UP001363151">
    <property type="component" value="Unassembled WGS sequence"/>
</dbReference>
<dbReference type="SMART" id="SM00054">
    <property type="entry name" value="EFh"/>
    <property type="match status" value="7"/>
</dbReference>
<evidence type="ECO:0000313" key="9">
    <source>
        <dbReference type="EMBL" id="KAK7242933.1"/>
    </source>
</evidence>
<evidence type="ECO:0000256" key="7">
    <source>
        <dbReference type="SAM" id="MobiDB-lite"/>
    </source>
</evidence>
<dbReference type="Pfam" id="PF13499">
    <property type="entry name" value="EF-hand_7"/>
    <property type="match status" value="2"/>
</dbReference>
<evidence type="ECO:0000256" key="1">
    <source>
        <dbReference type="ARBA" id="ARBA00006049"/>
    </source>
</evidence>
<keyword evidence="2" id="KW-0519">Myristate</keyword>
<evidence type="ECO:0000256" key="5">
    <source>
        <dbReference type="ARBA" id="ARBA00022837"/>
    </source>
</evidence>
<proteinExistence type="inferred from homology"/>
<feature type="domain" description="EF-hand" evidence="8">
    <location>
        <begin position="270"/>
        <end position="305"/>
    </location>
</feature>
<dbReference type="InterPro" id="IPR018247">
    <property type="entry name" value="EF_Hand_1_Ca_BS"/>
</dbReference>
<feature type="region of interest" description="Disordered" evidence="7">
    <location>
        <begin position="548"/>
        <end position="619"/>
    </location>
</feature>
<reference evidence="9 10" key="1">
    <citation type="submission" date="2024-03" db="EMBL/GenBank/DDBJ databases">
        <title>Aureococcus anophagefferens CCMP1851 and Kratosvirus quantuckense: Draft genome of a second virus-susceptible host strain in the model system.</title>
        <authorList>
            <person name="Chase E."/>
            <person name="Truchon A.R."/>
            <person name="Schepens W."/>
            <person name="Wilhelm S.W."/>
        </authorList>
    </citation>
    <scope>NUCLEOTIDE SEQUENCE [LARGE SCALE GENOMIC DNA]</scope>
    <source>
        <strain evidence="9 10">CCMP1851</strain>
    </source>
</reference>
<feature type="domain" description="EF-hand" evidence="8">
    <location>
        <begin position="463"/>
        <end position="498"/>
    </location>
</feature>
<evidence type="ECO:0000259" key="8">
    <source>
        <dbReference type="PROSITE" id="PS50222"/>
    </source>
</evidence>
<comment type="caution">
    <text evidence="9">The sequence shown here is derived from an EMBL/GenBank/DDBJ whole genome shotgun (WGS) entry which is preliminary data.</text>
</comment>
<gene>
    <name evidence="9" type="ORF">SO694_00126079</name>
</gene>
<sequence length="834" mass="89751">MAGAPRHGVGDIVEVLDSSSGWVPARVLSVNANGSYDVSVRLEDTIHLGDVAAVLSLMCSGSQSAKASAALQFYTSESTGDLTFAGLRAYLTSVFKVIFEAQPERQYAYSRGKGELLSPKRMGDATARRAFGDHGLDLAEELDLEQFKRWYAYHLDGGKDADDGETVGTVERVLDEDEGEWTAGGLATRALAGVDLDEAFERLSRWADARGRVSRGAFGAALADLAHAGDGSASLEAAASVLFDAFDVDGDGTIDFAELGAGLSVLCGGDRENKVRSTFRLFDLDGDGTIAFEEMARYLLAVFRVAFAKDDTLAERVGASPEALAEATAAAAFQDCDLDGDGKLDYAEFRRWYHGQQGWAAVDFDALVTEKDAVRELSTALRGLDATSVFDRLGYFADGDGNHTRQRFFAAFEALFEPQVDAAGDAALRAVLDKAFDAFDADHDGVVDAAELAAGLGALCGGSRVDKIRLTFDLFDRDRDGYLDEFEIRAYLASVYKVSAHDLVNNDTGEPVSADELAAATAAAILEEADSDGDGRVSFDEFARWVSSEHVEELPGDEEETEDNDSYYDDDDDDDDDAATARPRVARARRGARAAGVARRRDAGGNCRDDADDRADAARARGPRLPRFDVGDADDVDFVELASGLSVLSPAAMDEKIEAAFALYDVAKGTVSFDELRLYLLSIYRVLMACSNDLHGKMAKAGGPEQLARATAKQCFADYNFRSDAKIDCAAFKNFIIQGIARPYERPEAAPRRRRALPHPPTTPRPPTPRLNTSLEAPARARGTSRRPRRARAASSVARTSCGDATVSKSTRRAASVATSTTYRSGSSTHSTAR</sequence>
<evidence type="ECO:0000256" key="6">
    <source>
        <dbReference type="ARBA" id="ARBA00023288"/>
    </source>
</evidence>
<dbReference type="InterPro" id="IPR002048">
    <property type="entry name" value="EF_hand_dom"/>
</dbReference>
<keyword evidence="10" id="KW-1185">Reference proteome</keyword>
<keyword evidence="5" id="KW-0106">Calcium</keyword>
<keyword evidence="4" id="KW-0677">Repeat</keyword>
<protein>
    <recommendedName>
        <fullName evidence="8">EF-hand domain-containing protein</fullName>
    </recommendedName>
</protein>
<dbReference type="PROSITE" id="PS50222">
    <property type="entry name" value="EF_HAND_2"/>
    <property type="match status" value="6"/>
</dbReference>
<evidence type="ECO:0000256" key="3">
    <source>
        <dbReference type="ARBA" id="ARBA00022723"/>
    </source>
</evidence>
<comment type="similarity">
    <text evidence="1">Belongs to the recoverin family.</text>
</comment>
<dbReference type="Gene3D" id="1.10.238.10">
    <property type="entry name" value="EF-hand"/>
    <property type="match status" value="3"/>
</dbReference>
<dbReference type="Pfam" id="PF13202">
    <property type="entry name" value="EF-hand_5"/>
    <property type="match status" value="2"/>
</dbReference>
<feature type="region of interest" description="Disordered" evidence="7">
    <location>
        <begin position="747"/>
        <end position="834"/>
    </location>
</feature>
<dbReference type="InterPro" id="IPR028846">
    <property type="entry name" value="Recoverin"/>
</dbReference>
<feature type="compositionally biased region" description="Low complexity" evidence="7">
    <location>
        <begin position="813"/>
        <end position="825"/>
    </location>
</feature>
<feature type="compositionally biased region" description="Acidic residues" evidence="7">
    <location>
        <begin position="554"/>
        <end position="578"/>
    </location>
</feature>
<evidence type="ECO:0000256" key="4">
    <source>
        <dbReference type="ARBA" id="ARBA00022737"/>
    </source>
</evidence>
<dbReference type="PANTHER" id="PTHR23055:SF178">
    <property type="entry name" value="NEUROCALCIN HOMOLOG"/>
    <property type="match status" value="1"/>
</dbReference>
<name>A0ABR1G2N9_AURAN</name>
<feature type="domain" description="EF-hand" evidence="8">
    <location>
        <begin position="517"/>
        <end position="552"/>
    </location>
</feature>
<accession>A0ABR1G2N9</accession>
<dbReference type="EMBL" id="JBBJCI010000131">
    <property type="protein sequence ID" value="KAK7242933.1"/>
    <property type="molecule type" value="Genomic_DNA"/>
</dbReference>
<feature type="compositionally biased region" description="Pro residues" evidence="7">
    <location>
        <begin position="758"/>
        <end position="769"/>
    </location>
</feature>